<dbReference type="PANTHER" id="PTHR33387">
    <property type="entry name" value="RMLC-LIKE JELLY ROLL FOLD PROTEIN"/>
    <property type="match status" value="1"/>
</dbReference>
<dbReference type="RefSeq" id="WP_098194364.1">
    <property type="nucleotide sequence ID" value="NZ_CP023777.1"/>
</dbReference>
<dbReference type="SUPFAM" id="SSF51182">
    <property type="entry name" value="RmlC-like cupins"/>
    <property type="match status" value="1"/>
</dbReference>
<dbReference type="AlphaFoldDB" id="A0A291QVM3"/>
<dbReference type="CDD" id="cd06121">
    <property type="entry name" value="cupin_YML079wp"/>
    <property type="match status" value="1"/>
</dbReference>
<dbReference type="Pfam" id="PF06172">
    <property type="entry name" value="Cupin_5"/>
    <property type="match status" value="1"/>
</dbReference>
<protein>
    <recommendedName>
        <fullName evidence="1">DUF985 domain-containing protein</fullName>
    </recommendedName>
</protein>
<dbReference type="OrthoDB" id="9798288at2"/>
<proteinExistence type="predicted"/>
<evidence type="ECO:0000313" key="3">
    <source>
        <dbReference type="Proteomes" id="UP000220133"/>
    </source>
</evidence>
<reference evidence="2 3" key="1">
    <citation type="submission" date="2017-10" db="EMBL/GenBank/DDBJ databases">
        <title>Paenichitinophaga pekingensis gen. nov., sp. nov., isolated from activated sludge.</title>
        <authorList>
            <person name="Jin D."/>
            <person name="Kong X."/>
            <person name="Deng Y."/>
            <person name="Bai Z."/>
        </authorList>
    </citation>
    <scope>NUCLEOTIDE SEQUENCE [LARGE SCALE GENOMIC DNA]</scope>
    <source>
        <strain evidence="2 3">13</strain>
    </source>
</reference>
<organism evidence="2 3">
    <name type="scientific">Chitinophaga caeni</name>
    <dbReference type="NCBI Taxonomy" id="2029983"/>
    <lineage>
        <taxon>Bacteria</taxon>
        <taxon>Pseudomonadati</taxon>
        <taxon>Bacteroidota</taxon>
        <taxon>Chitinophagia</taxon>
        <taxon>Chitinophagales</taxon>
        <taxon>Chitinophagaceae</taxon>
        <taxon>Chitinophaga</taxon>
    </lineage>
</organism>
<dbReference type="PANTHER" id="PTHR33387:SF3">
    <property type="entry name" value="DUF985 DOMAIN-CONTAINING PROTEIN"/>
    <property type="match status" value="1"/>
</dbReference>
<dbReference type="InterPro" id="IPR039935">
    <property type="entry name" value="YML079W-like"/>
</dbReference>
<accession>A0A291QVM3</accession>
<dbReference type="Proteomes" id="UP000220133">
    <property type="component" value="Chromosome"/>
</dbReference>
<sequence>MTKSAQYWKSTLGLLPHPEGGAFKETYRAAIEIPTDRGTRHASTAIYFLLEAGQFSAFHRIRSDEMWHFYDGVPLHIYEIQVDGTFILHKLGNAASQGCQFQVVIPAGSWFAAKVAEPGGYSLVGCTVSPGFDFQDFEMAERNRLQSQFPEHATLIASLTYEQKPS</sequence>
<feature type="domain" description="DUF985" evidence="1">
    <location>
        <begin position="7"/>
        <end position="140"/>
    </location>
</feature>
<evidence type="ECO:0000259" key="1">
    <source>
        <dbReference type="Pfam" id="PF06172"/>
    </source>
</evidence>
<gene>
    <name evidence="2" type="ORF">COR50_12865</name>
</gene>
<dbReference type="InterPro" id="IPR009327">
    <property type="entry name" value="Cupin_DUF985"/>
</dbReference>
<dbReference type="InterPro" id="IPR014710">
    <property type="entry name" value="RmlC-like_jellyroll"/>
</dbReference>
<dbReference type="InterPro" id="IPR011051">
    <property type="entry name" value="RmlC_Cupin_sf"/>
</dbReference>
<name>A0A291QVM3_9BACT</name>
<dbReference type="EMBL" id="CP023777">
    <property type="protein sequence ID" value="ATL47987.1"/>
    <property type="molecule type" value="Genomic_DNA"/>
</dbReference>
<dbReference type="KEGG" id="cbae:COR50_12865"/>
<evidence type="ECO:0000313" key="2">
    <source>
        <dbReference type="EMBL" id="ATL47987.1"/>
    </source>
</evidence>
<dbReference type="Gene3D" id="2.60.120.10">
    <property type="entry name" value="Jelly Rolls"/>
    <property type="match status" value="1"/>
</dbReference>
<keyword evidence="3" id="KW-1185">Reference proteome</keyword>